<dbReference type="AlphaFoldDB" id="A0A9P8TLM7"/>
<reference evidence="3" key="2">
    <citation type="submission" date="2021-01" db="EMBL/GenBank/DDBJ databases">
        <authorList>
            <person name="Schikora-Tamarit M.A."/>
        </authorList>
    </citation>
    <scope>NUCLEOTIDE SEQUENCE</scope>
    <source>
        <strain evidence="3">CBS2887</strain>
    </source>
</reference>
<feature type="coiled-coil region" evidence="1">
    <location>
        <begin position="333"/>
        <end position="361"/>
    </location>
</feature>
<dbReference type="Proteomes" id="UP000774326">
    <property type="component" value="Unassembled WGS sequence"/>
</dbReference>
<dbReference type="InterPro" id="IPR018961">
    <property type="entry name" value="DnaJ_homolog_subfam-C_membr-28"/>
</dbReference>
<dbReference type="EMBL" id="JAEUBG010003391">
    <property type="protein sequence ID" value="KAH3682851.1"/>
    <property type="molecule type" value="Genomic_DNA"/>
</dbReference>
<feature type="domain" description="DnaJ homologue subfamily C member 28 conserved" evidence="2">
    <location>
        <begin position="183"/>
        <end position="248"/>
    </location>
</feature>
<evidence type="ECO:0000256" key="1">
    <source>
        <dbReference type="SAM" id="Coils"/>
    </source>
</evidence>
<accession>A0A9P8TLM7</accession>
<reference evidence="3" key="1">
    <citation type="journal article" date="2021" name="Open Biol.">
        <title>Shared evolutionary footprints suggest mitochondrial oxidative damage underlies multiple complex I losses in fungi.</title>
        <authorList>
            <person name="Schikora-Tamarit M.A."/>
            <person name="Marcet-Houben M."/>
            <person name="Nosek J."/>
            <person name="Gabaldon T."/>
        </authorList>
    </citation>
    <scope>NUCLEOTIDE SEQUENCE</scope>
    <source>
        <strain evidence="3">CBS2887</strain>
    </source>
</reference>
<dbReference type="Pfam" id="PF09350">
    <property type="entry name" value="DJC28_CD"/>
    <property type="match status" value="1"/>
</dbReference>
<protein>
    <recommendedName>
        <fullName evidence="2">DnaJ homologue subfamily C member 28 conserved domain-containing protein</fullName>
    </recommendedName>
</protein>
<keyword evidence="1" id="KW-0175">Coiled coil</keyword>
<keyword evidence="4" id="KW-1185">Reference proteome</keyword>
<dbReference type="PANTHER" id="PTHR39394">
    <property type="entry name" value="YALI0E31793P"/>
    <property type="match status" value="1"/>
</dbReference>
<name>A0A9P8TLM7_WICPI</name>
<evidence type="ECO:0000313" key="4">
    <source>
        <dbReference type="Proteomes" id="UP000774326"/>
    </source>
</evidence>
<proteinExistence type="predicted"/>
<sequence>MNRQRSLILLRRYTSSANTKPKSGAETELENAFTERLRQLAEANTIDPNDTLLGSGFKSLIDKDPETLEDQKFKYQNQQKLSHLQIPTHANKHSRDLAMSEPWTGQESIKTTTLRMLQDKNKPLKINRHVKKIESAKNTVLEHSLNKPQPTTKAKLADEDSKFKEIYAEKFTPIGSFDKIMTIADARIEQAMREGQFRTLPRGKKLDVEIGTYVDRTEHHLNKVLIKQNITPPWIERQSDTNSAIRSFKVELIGKFENHIRHFYHNDHQEMIKEFHKRWRSFFEHQLTLTNQRVRDYNLQAPLSTQKLYMTYDREFQRMIASVDVLHVRDSYLKNLEREKLAQMEQRQQEEANIAKNLVKRLKFWESW</sequence>
<evidence type="ECO:0000259" key="2">
    <source>
        <dbReference type="Pfam" id="PF09350"/>
    </source>
</evidence>
<comment type="caution">
    <text evidence="3">The sequence shown here is derived from an EMBL/GenBank/DDBJ whole genome shotgun (WGS) entry which is preliminary data.</text>
</comment>
<evidence type="ECO:0000313" key="3">
    <source>
        <dbReference type="EMBL" id="KAH3682851.1"/>
    </source>
</evidence>
<dbReference type="OrthoDB" id="1922282at2759"/>
<dbReference type="PANTHER" id="PTHR39394:SF1">
    <property type="entry name" value="DNAJ HOMOLOGUE SUBFAMILY C MEMBER 28 CONSERVED DOMAIN-CONTAINING PROTEIN"/>
    <property type="match status" value="1"/>
</dbReference>
<organism evidence="3 4">
    <name type="scientific">Wickerhamomyces pijperi</name>
    <name type="common">Yeast</name>
    <name type="synonym">Pichia pijperi</name>
    <dbReference type="NCBI Taxonomy" id="599730"/>
    <lineage>
        <taxon>Eukaryota</taxon>
        <taxon>Fungi</taxon>
        <taxon>Dikarya</taxon>
        <taxon>Ascomycota</taxon>
        <taxon>Saccharomycotina</taxon>
        <taxon>Saccharomycetes</taxon>
        <taxon>Phaffomycetales</taxon>
        <taxon>Wickerhamomycetaceae</taxon>
        <taxon>Wickerhamomyces</taxon>
    </lineage>
</organism>
<gene>
    <name evidence="3" type="ORF">WICPIJ_006190</name>
</gene>